<keyword evidence="1" id="KW-0732">Signal</keyword>
<gene>
    <name evidence="2" type="ORF">GCM10022393_01130</name>
</gene>
<feature type="chain" id="PRO_5046453551" evidence="1">
    <location>
        <begin position="19"/>
        <end position="62"/>
    </location>
</feature>
<dbReference type="RefSeq" id="WP_344923799.1">
    <property type="nucleotide sequence ID" value="NZ_BAABCW010000001.1"/>
</dbReference>
<name>A0ABP7X7K3_9FLAO</name>
<proteinExistence type="predicted"/>
<reference evidence="3" key="1">
    <citation type="journal article" date="2019" name="Int. J. Syst. Evol. Microbiol.">
        <title>The Global Catalogue of Microorganisms (GCM) 10K type strain sequencing project: providing services to taxonomists for standard genome sequencing and annotation.</title>
        <authorList>
            <consortium name="The Broad Institute Genomics Platform"/>
            <consortium name="The Broad Institute Genome Sequencing Center for Infectious Disease"/>
            <person name="Wu L."/>
            <person name="Ma J."/>
        </authorList>
    </citation>
    <scope>NUCLEOTIDE SEQUENCE [LARGE SCALE GENOMIC DNA]</scope>
    <source>
        <strain evidence="3">JCM 17106</strain>
    </source>
</reference>
<protein>
    <submittedName>
        <fullName evidence="2">Uncharacterized protein</fullName>
    </submittedName>
</protein>
<sequence length="62" mass="7043">MKKVFLLGALIVGSISFANFNNLEEFNEQSNTVIVEDAGCIVWRCEKTIEPQLEYEICSCVR</sequence>
<evidence type="ECO:0000313" key="3">
    <source>
        <dbReference type="Proteomes" id="UP001500459"/>
    </source>
</evidence>
<organism evidence="2 3">
    <name type="scientific">Aquimarina addita</name>
    <dbReference type="NCBI Taxonomy" id="870485"/>
    <lineage>
        <taxon>Bacteria</taxon>
        <taxon>Pseudomonadati</taxon>
        <taxon>Bacteroidota</taxon>
        <taxon>Flavobacteriia</taxon>
        <taxon>Flavobacteriales</taxon>
        <taxon>Flavobacteriaceae</taxon>
        <taxon>Aquimarina</taxon>
    </lineage>
</organism>
<feature type="signal peptide" evidence="1">
    <location>
        <begin position="1"/>
        <end position="18"/>
    </location>
</feature>
<dbReference type="EMBL" id="BAABCW010000001">
    <property type="protein sequence ID" value="GAA4106630.1"/>
    <property type="molecule type" value="Genomic_DNA"/>
</dbReference>
<keyword evidence="3" id="KW-1185">Reference proteome</keyword>
<evidence type="ECO:0000256" key="1">
    <source>
        <dbReference type="SAM" id="SignalP"/>
    </source>
</evidence>
<dbReference type="Proteomes" id="UP001500459">
    <property type="component" value="Unassembled WGS sequence"/>
</dbReference>
<evidence type="ECO:0000313" key="2">
    <source>
        <dbReference type="EMBL" id="GAA4106630.1"/>
    </source>
</evidence>
<accession>A0ABP7X7K3</accession>
<comment type="caution">
    <text evidence="2">The sequence shown here is derived from an EMBL/GenBank/DDBJ whole genome shotgun (WGS) entry which is preliminary data.</text>
</comment>